<dbReference type="SUPFAM" id="SSF53098">
    <property type="entry name" value="Ribonuclease H-like"/>
    <property type="match status" value="1"/>
</dbReference>
<protein>
    <submittedName>
        <fullName evidence="5">DNA polymerase-3 subunit epsilon</fullName>
        <ecNumber evidence="5">2.7.7.7</ecNumber>
    </submittedName>
</protein>
<dbReference type="InterPro" id="IPR036397">
    <property type="entry name" value="RNaseH_sf"/>
</dbReference>
<keyword evidence="5" id="KW-0808">Transferase</keyword>
<keyword evidence="6" id="KW-1185">Reference proteome</keyword>
<dbReference type="PANTHER" id="PTHR30231:SF4">
    <property type="entry name" value="PROTEIN NEN2"/>
    <property type="match status" value="1"/>
</dbReference>
<evidence type="ECO:0000256" key="2">
    <source>
        <dbReference type="ARBA" id="ARBA00022801"/>
    </source>
</evidence>
<evidence type="ECO:0000313" key="6">
    <source>
        <dbReference type="Proteomes" id="UP000581688"/>
    </source>
</evidence>
<proteinExistence type="predicted"/>
<dbReference type="EMBL" id="JACHGH010000009">
    <property type="protein sequence ID" value="MBB6454466.1"/>
    <property type="molecule type" value="Genomic_DNA"/>
</dbReference>
<dbReference type="InterPro" id="IPR012337">
    <property type="entry name" value="RNaseH-like_sf"/>
</dbReference>
<keyword evidence="1" id="KW-0540">Nuclease</keyword>
<evidence type="ECO:0000313" key="5">
    <source>
        <dbReference type="EMBL" id="MBB6454466.1"/>
    </source>
</evidence>
<dbReference type="InterPro" id="IPR006054">
    <property type="entry name" value="DnaQ"/>
</dbReference>
<accession>A0A841Q7U2</accession>
<dbReference type="InterPro" id="IPR013520">
    <property type="entry name" value="Ribonucl_H"/>
</dbReference>
<evidence type="ECO:0000256" key="3">
    <source>
        <dbReference type="ARBA" id="ARBA00022839"/>
    </source>
</evidence>
<dbReference type="GO" id="GO:0006260">
    <property type="term" value="P:DNA replication"/>
    <property type="evidence" value="ECO:0007669"/>
    <property type="project" value="InterPro"/>
</dbReference>
<sequence length="240" mass="27717">MVMNQMMQFVRQISGRLTSNSYTSLDPQQIAYIRSLQREIKKNDVLNIPFEELKVVVFDIETTGFYPYKGDRMLTIGAVKMRGDQILAEDTFYSAIYSDEGPSKEIEKLTGITKAELLAAPPIQNVLKEFYQFVKSDTLVAHHSSHEKQFMKHANWLALKTDFQNRIIDTSFLTKIIEPELKLFTLDEYCDHFGIFNQQRHHALHDAIATANLWSEGIRGVKQLGYSHLNDVYTHIAKIR</sequence>
<keyword evidence="5" id="KW-0548">Nucleotidyltransferase</keyword>
<dbReference type="EC" id="2.7.7.7" evidence="5"/>
<reference evidence="5 6" key="1">
    <citation type="submission" date="2020-08" db="EMBL/GenBank/DDBJ databases">
        <title>Genomic Encyclopedia of Type Strains, Phase IV (KMG-IV): sequencing the most valuable type-strain genomes for metagenomic binning, comparative biology and taxonomic classification.</title>
        <authorList>
            <person name="Goeker M."/>
        </authorList>
    </citation>
    <scope>NUCLEOTIDE SEQUENCE [LARGE SCALE GENOMIC DNA]</scope>
    <source>
        <strain evidence="5 6">DSM 19612</strain>
    </source>
</reference>
<dbReference type="SMART" id="SM00479">
    <property type="entry name" value="EXOIII"/>
    <property type="match status" value="1"/>
</dbReference>
<evidence type="ECO:0000256" key="1">
    <source>
        <dbReference type="ARBA" id="ARBA00022722"/>
    </source>
</evidence>
<dbReference type="Pfam" id="PF00929">
    <property type="entry name" value="RNase_T"/>
    <property type="match status" value="1"/>
</dbReference>
<gene>
    <name evidence="5" type="ORF">HNQ94_002948</name>
</gene>
<dbReference type="Proteomes" id="UP000581688">
    <property type="component" value="Unassembled WGS sequence"/>
</dbReference>
<dbReference type="NCBIfam" id="NF005836">
    <property type="entry name" value="PRK07740.1"/>
    <property type="match status" value="1"/>
</dbReference>
<dbReference type="FunFam" id="3.30.420.10:FF:000045">
    <property type="entry name" value="3'-5' exonuclease DinG"/>
    <property type="match status" value="1"/>
</dbReference>
<dbReference type="Gene3D" id="3.30.420.10">
    <property type="entry name" value="Ribonuclease H-like superfamily/Ribonuclease H"/>
    <property type="match status" value="1"/>
</dbReference>
<dbReference type="AlphaFoldDB" id="A0A841Q7U2"/>
<dbReference type="PANTHER" id="PTHR30231">
    <property type="entry name" value="DNA POLYMERASE III SUBUNIT EPSILON"/>
    <property type="match status" value="1"/>
</dbReference>
<comment type="caution">
    <text evidence="5">The sequence shown here is derived from an EMBL/GenBank/DDBJ whole genome shotgun (WGS) entry which is preliminary data.</text>
</comment>
<dbReference type="GO" id="GO:0005829">
    <property type="term" value="C:cytosol"/>
    <property type="evidence" value="ECO:0007669"/>
    <property type="project" value="TreeGrafter"/>
</dbReference>
<dbReference type="NCBIfam" id="TIGR00573">
    <property type="entry name" value="dnaq"/>
    <property type="match status" value="1"/>
</dbReference>
<dbReference type="CDD" id="cd06127">
    <property type="entry name" value="DEDDh"/>
    <property type="match status" value="1"/>
</dbReference>
<organism evidence="5 6">
    <name type="scientific">Salirhabdus euzebyi</name>
    <dbReference type="NCBI Taxonomy" id="394506"/>
    <lineage>
        <taxon>Bacteria</taxon>
        <taxon>Bacillati</taxon>
        <taxon>Bacillota</taxon>
        <taxon>Bacilli</taxon>
        <taxon>Bacillales</taxon>
        <taxon>Bacillaceae</taxon>
        <taxon>Salirhabdus</taxon>
    </lineage>
</organism>
<dbReference type="GO" id="GO:0008408">
    <property type="term" value="F:3'-5' exonuclease activity"/>
    <property type="evidence" value="ECO:0007669"/>
    <property type="project" value="TreeGrafter"/>
</dbReference>
<dbReference type="GO" id="GO:0003887">
    <property type="term" value="F:DNA-directed DNA polymerase activity"/>
    <property type="evidence" value="ECO:0007669"/>
    <property type="project" value="UniProtKB-EC"/>
</dbReference>
<name>A0A841Q7U2_9BACI</name>
<evidence type="ECO:0000259" key="4">
    <source>
        <dbReference type="SMART" id="SM00479"/>
    </source>
</evidence>
<keyword evidence="3" id="KW-0269">Exonuclease</keyword>
<keyword evidence="2" id="KW-0378">Hydrolase</keyword>
<dbReference type="GO" id="GO:0003677">
    <property type="term" value="F:DNA binding"/>
    <property type="evidence" value="ECO:0007669"/>
    <property type="project" value="InterPro"/>
</dbReference>
<dbReference type="RefSeq" id="WP_174497051.1">
    <property type="nucleotide sequence ID" value="NZ_CADDWK010000011.1"/>
</dbReference>
<feature type="domain" description="Exonuclease" evidence="4">
    <location>
        <begin position="54"/>
        <end position="223"/>
    </location>
</feature>